<evidence type="ECO:0000256" key="5">
    <source>
        <dbReference type="ARBA" id="ARBA00023004"/>
    </source>
</evidence>
<dbReference type="PANTHER" id="PTHR46696">
    <property type="entry name" value="P450, PUTATIVE (EUROFUNG)-RELATED"/>
    <property type="match status" value="1"/>
</dbReference>
<dbReference type="InterPro" id="IPR036396">
    <property type="entry name" value="Cyt_P450_sf"/>
</dbReference>
<keyword evidence="6 7" id="KW-0503">Monooxygenase</keyword>
<dbReference type="AlphaFoldDB" id="A0A0C1MX41"/>
<dbReference type="PRINTS" id="PR00385">
    <property type="entry name" value="P450"/>
</dbReference>
<proteinExistence type="inferred from homology"/>
<dbReference type="GO" id="GO:0004497">
    <property type="term" value="F:monooxygenase activity"/>
    <property type="evidence" value="ECO:0007669"/>
    <property type="project" value="UniProtKB-KW"/>
</dbReference>
<keyword evidence="4 7" id="KW-0560">Oxidoreductase</keyword>
<evidence type="ECO:0000256" key="4">
    <source>
        <dbReference type="ARBA" id="ARBA00023002"/>
    </source>
</evidence>
<keyword evidence="2 7" id="KW-0349">Heme</keyword>
<keyword evidence="10" id="KW-1185">Reference proteome</keyword>
<dbReference type="InterPro" id="IPR001128">
    <property type="entry name" value="Cyt_P450"/>
</dbReference>
<sequence>MTTTYPNITLEQVDITSPSFRANPFPTFKRWRDTQPVVPVQAFGERAWIVTRYNDVLATLTDERLVKDRRNAPSPNKKQQQMWIPGFIKPLQTNMLDTDTPDHSRLRSLVHQAFMPRLIAQMQIRIHLLAHELLDRVQAKGEMDLIRDFALPIPMVVISEILGVAERDREAFHRWSNVMVSVSKPIDGLLAIPSLYQFIRFLRRLFREHRLNPQDDLTSALLQAESEGSKLSEDELIGMVGLLLSAGHETTVNLIGNGVLALLTHPTELDRLRNEPTLMRSAIEELVRYTPPVLFATTRYAREDLEIAGTLVPKGELVLAALGSANHDESQFENPETLMLDRQNNKHVGFGSGIHYCLGAPLARLESNVAFQVLFERLPNIRLAVKPENLRWRSGLITRGVKAIPVKF</sequence>
<dbReference type="PRINTS" id="PR00359">
    <property type="entry name" value="BP450"/>
</dbReference>
<dbReference type="CDD" id="cd11029">
    <property type="entry name" value="CYP107-like"/>
    <property type="match status" value="1"/>
</dbReference>
<evidence type="ECO:0000256" key="1">
    <source>
        <dbReference type="ARBA" id="ARBA00010617"/>
    </source>
</evidence>
<dbReference type="EMBL" id="JHEG02000059">
    <property type="protein sequence ID" value="KIE06887.1"/>
    <property type="molecule type" value="Genomic_DNA"/>
</dbReference>
<dbReference type="OrthoDB" id="9801155at2"/>
<dbReference type="SUPFAM" id="SSF48264">
    <property type="entry name" value="Cytochrome P450"/>
    <property type="match status" value="1"/>
</dbReference>
<organism evidence="9">
    <name type="scientific">Tolypothrix bouteillei VB521301</name>
    <dbReference type="NCBI Taxonomy" id="1479485"/>
    <lineage>
        <taxon>Bacteria</taxon>
        <taxon>Bacillati</taxon>
        <taxon>Cyanobacteriota</taxon>
        <taxon>Cyanophyceae</taxon>
        <taxon>Nostocales</taxon>
        <taxon>Tolypothrichaceae</taxon>
        <taxon>Tolypothrix</taxon>
    </lineage>
</organism>
<dbReference type="STRING" id="1479485.DA73_0237175"/>
<accession>A0A0C1MX41</accession>
<dbReference type="GO" id="GO:0020037">
    <property type="term" value="F:heme binding"/>
    <property type="evidence" value="ECO:0007669"/>
    <property type="project" value="InterPro"/>
</dbReference>
<reference evidence="8" key="2">
    <citation type="submission" date="2019-11" db="EMBL/GenBank/DDBJ databases">
        <title>Improved Assembly of Tolypothrix boutellei genome.</title>
        <authorList>
            <person name="Sarangi A.N."/>
            <person name="Mukherjee M."/>
            <person name="Ghosh S."/>
            <person name="Singh D."/>
            <person name="Das A."/>
            <person name="Kant S."/>
            <person name="Prusty A."/>
            <person name="Tripathy S."/>
        </authorList>
    </citation>
    <scope>NUCLEOTIDE SEQUENCE</scope>
    <source>
        <strain evidence="8">VB521301</strain>
    </source>
</reference>
<dbReference type="GO" id="GO:0016705">
    <property type="term" value="F:oxidoreductase activity, acting on paired donors, with incorporation or reduction of molecular oxygen"/>
    <property type="evidence" value="ECO:0007669"/>
    <property type="project" value="InterPro"/>
</dbReference>
<dbReference type="InterPro" id="IPR002397">
    <property type="entry name" value="Cyt_P450_B"/>
</dbReference>
<dbReference type="Pfam" id="PF00067">
    <property type="entry name" value="p450"/>
    <property type="match status" value="1"/>
</dbReference>
<evidence type="ECO:0000256" key="2">
    <source>
        <dbReference type="ARBA" id="ARBA00022617"/>
    </source>
</evidence>
<dbReference type="Gene3D" id="1.10.630.10">
    <property type="entry name" value="Cytochrome P450"/>
    <property type="match status" value="1"/>
</dbReference>
<evidence type="ECO:0000313" key="10">
    <source>
        <dbReference type="Proteomes" id="UP000029738"/>
    </source>
</evidence>
<dbReference type="GO" id="GO:0005506">
    <property type="term" value="F:iron ion binding"/>
    <property type="evidence" value="ECO:0007669"/>
    <property type="project" value="InterPro"/>
</dbReference>
<evidence type="ECO:0000313" key="8">
    <source>
        <dbReference type="EMBL" id="KAF3889737.1"/>
    </source>
</evidence>
<comment type="similarity">
    <text evidence="1 7">Belongs to the cytochrome P450 family.</text>
</comment>
<dbReference type="InterPro" id="IPR017972">
    <property type="entry name" value="Cyt_P450_CS"/>
</dbReference>
<dbReference type="Proteomes" id="UP000029738">
    <property type="component" value="Unassembled WGS sequence"/>
</dbReference>
<reference evidence="9" key="1">
    <citation type="journal article" date="2015" name="Genome Announc.">
        <title>Draft Genome Sequence of Tolypothrix boutellei Strain VB521301.</title>
        <authorList>
            <person name="Chandrababunaidu M.M."/>
            <person name="Singh D."/>
            <person name="Sen D."/>
            <person name="Bhan S."/>
            <person name="Das S."/>
            <person name="Gupta A."/>
            <person name="Adhikary S.P."/>
            <person name="Tripathy S."/>
        </authorList>
    </citation>
    <scope>NUCLEOTIDE SEQUENCE</scope>
    <source>
        <strain evidence="9">VB521301</strain>
    </source>
</reference>
<name>A0A0C1MX41_9CYAN</name>
<evidence type="ECO:0000256" key="7">
    <source>
        <dbReference type="RuleBase" id="RU000461"/>
    </source>
</evidence>
<evidence type="ECO:0000313" key="9">
    <source>
        <dbReference type="EMBL" id="KIE06887.1"/>
    </source>
</evidence>
<dbReference type="FunFam" id="1.10.630.10:FF:000018">
    <property type="entry name" value="Cytochrome P450 monooxygenase"/>
    <property type="match status" value="1"/>
</dbReference>
<gene>
    <name evidence="9" type="ORF">DA73_0237175</name>
    <name evidence="8" type="ORF">DA73_0400032905</name>
</gene>
<dbReference type="PANTHER" id="PTHR46696:SF1">
    <property type="entry name" value="CYTOCHROME P450 YJIB-RELATED"/>
    <property type="match status" value="1"/>
</dbReference>
<evidence type="ECO:0000256" key="6">
    <source>
        <dbReference type="ARBA" id="ARBA00023033"/>
    </source>
</evidence>
<comment type="caution">
    <text evidence="9">The sequence shown here is derived from an EMBL/GenBank/DDBJ whole genome shotgun (WGS) entry which is preliminary data.</text>
</comment>
<keyword evidence="3 7" id="KW-0479">Metal-binding</keyword>
<dbReference type="EMBL" id="JHEG04000001">
    <property type="protein sequence ID" value="KAF3889737.1"/>
    <property type="molecule type" value="Genomic_DNA"/>
</dbReference>
<evidence type="ECO:0000256" key="3">
    <source>
        <dbReference type="ARBA" id="ARBA00022723"/>
    </source>
</evidence>
<dbReference type="RefSeq" id="WP_038080912.1">
    <property type="nucleotide sequence ID" value="NZ_JHEG04000001.1"/>
</dbReference>
<dbReference type="PROSITE" id="PS00086">
    <property type="entry name" value="CYTOCHROME_P450"/>
    <property type="match status" value="1"/>
</dbReference>
<keyword evidence="5 7" id="KW-0408">Iron</keyword>
<protein>
    <submittedName>
        <fullName evidence="9">Cytochrome P450</fullName>
    </submittedName>
</protein>